<feature type="binding site" evidence="6">
    <location>
        <position position="173"/>
    </location>
    <ligand>
        <name>FAD</name>
        <dbReference type="ChEBI" id="CHEBI:57692"/>
    </ligand>
</feature>
<dbReference type="InterPro" id="IPR012132">
    <property type="entry name" value="GMC_OxRdtase"/>
</dbReference>
<evidence type="ECO:0000256" key="6">
    <source>
        <dbReference type="PIRSR" id="PIRSR000137-2"/>
    </source>
</evidence>
<evidence type="ECO:0000256" key="2">
    <source>
        <dbReference type="ARBA" id="ARBA00010790"/>
    </source>
</evidence>
<evidence type="ECO:0000256" key="5">
    <source>
        <dbReference type="PIRSR" id="PIRSR000137-1"/>
    </source>
</evidence>
<gene>
    <name evidence="10" type="ORF">ARMGADRAFT_1091806</name>
</gene>
<dbReference type="Proteomes" id="UP000217790">
    <property type="component" value="Unassembled WGS sequence"/>
</dbReference>
<keyword evidence="3" id="KW-0285">Flavoprotein</keyword>
<feature type="signal peptide" evidence="7">
    <location>
        <begin position="1"/>
        <end position="21"/>
    </location>
</feature>
<reference evidence="11" key="1">
    <citation type="journal article" date="2017" name="Nat. Ecol. Evol.">
        <title>Genome expansion and lineage-specific genetic innovations in the forest pathogenic fungi Armillaria.</title>
        <authorList>
            <person name="Sipos G."/>
            <person name="Prasanna A.N."/>
            <person name="Walter M.C."/>
            <person name="O'Connor E."/>
            <person name="Balint B."/>
            <person name="Krizsan K."/>
            <person name="Kiss B."/>
            <person name="Hess J."/>
            <person name="Varga T."/>
            <person name="Slot J."/>
            <person name="Riley R."/>
            <person name="Boka B."/>
            <person name="Rigling D."/>
            <person name="Barry K."/>
            <person name="Lee J."/>
            <person name="Mihaltcheva S."/>
            <person name="LaButti K."/>
            <person name="Lipzen A."/>
            <person name="Waldron R."/>
            <person name="Moloney N.M."/>
            <person name="Sperisen C."/>
            <person name="Kredics L."/>
            <person name="Vagvoelgyi C."/>
            <person name="Patrignani A."/>
            <person name="Fitzpatrick D."/>
            <person name="Nagy I."/>
            <person name="Doyle S."/>
            <person name="Anderson J.B."/>
            <person name="Grigoriev I.V."/>
            <person name="Gueldener U."/>
            <person name="Muensterkoetter M."/>
            <person name="Nagy L.G."/>
        </authorList>
    </citation>
    <scope>NUCLEOTIDE SEQUENCE [LARGE SCALE GENOMIC DNA]</scope>
    <source>
        <strain evidence="11">Ar21-2</strain>
    </source>
</reference>
<dbReference type="Gene3D" id="3.50.50.60">
    <property type="entry name" value="FAD/NAD(P)-binding domain"/>
    <property type="match status" value="1"/>
</dbReference>
<feature type="domain" description="Glucose-methanol-choline oxidoreductase C-terminal" evidence="9">
    <location>
        <begin position="353"/>
        <end position="486"/>
    </location>
</feature>
<dbReference type="STRING" id="47427.A0A2H3CCY4"/>
<evidence type="ECO:0000313" key="11">
    <source>
        <dbReference type="Proteomes" id="UP000217790"/>
    </source>
</evidence>
<dbReference type="SUPFAM" id="SSF54373">
    <property type="entry name" value="FAD-linked reductases, C-terminal domain"/>
    <property type="match status" value="1"/>
</dbReference>
<sequence length="499" mass="55371">MFSLMLLFLPLCSAIIYETVADLPAAKFDYIIVGGGTAGNVRGFGLGGCSAINVMTYTRGSSEDYDRYARVSGDDGWGWDKMQPYFRKNERFVASADHHNLTGHVIDGCIIQVIKELLEEFPFNLDYNSGYHLGIGRHQKTVWNGTRSNSERSYLSPEYMKRENLHVLVDSRVTRILVTNESNADKKPYFNSLEFTQDAGKTMRTLSARKEIILSAGVIGTPHILLNSGVGDADELSVLGITPTVHLPDVGKNLRDQVSMRLTWTVNDTQMVENVYWRNETLREEALAEWQSNRTGFLSNPPANHLGYFRLGNGFTQATIIMPTNSHNQGGLGNVPVPATGNYFSVIVNILCPRSHGSVTVNRTDPLSPPVIDINVFKHEQDLVQMMHAIRGSQRFAAAPAWLGYILELYTDISDLEDSIRDQARPSTHSVSTASMSPPNAHWGVVDPDLRLKRARGVRVVDASVLVKFHPYVPAGHTQAPVYAVAERVADLIKGRKCP</sequence>
<feature type="chain" id="PRO_5013675523" evidence="7">
    <location>
        <begin position="22"/>
        <end position="499"/>
    </location>
</feature>
<dbReference type="PIRSF" id="PIRSF000137">
    <property type="entry name" value="Alcohol_oxidase"/>
    <property type="match status" value="1"/>
</dbReference>
<dbReference type="OrthoDB" id="269227at2759"/>
<evidence type="ECO:0000256" key="3">
    <source>
        <dbReference type="ARBA" id="ARBA00022630"/>
    </source>
</evidence>
<dbReference type="InterPro" id="IPR000172">
    <property type="entry name" value="GMC_OxRdtase_N"/>
</dbReference>
<comment type="similarity">
    <text evidence="2">Belongs to the GMC oxidoreductase family.</text>
</comment>
<dbReference type="InterPro" id="IPR036188">
    <property type="entry name" value="FAD/NAD-bd_sf"/>
</dbReference>
<dbReference type="PANTHER" id="PTHR11552">
    <property type="entry name" value="GLUCOSE-METHANOL-CHOLINE GMC OXIDOREDUCTASE"/>
    <property type="match status" value="1"/>
</dbReference>
<dbReference type="EMBL" id="KZ293738">
    <property type="protein sequence ID" value="PBK80935.1"/>
    <property type="molecule type" value="Genomic_DNA"/>
</dbReference>
<comment type="cofactor">
    <cofactor evidence="1 6">
        <name>FAD</name>
        <dbReference type="ChEBI" id="CHEBI:57692"/>
    </cofactor>
</comment>
<dbReference type="Gene3D" id="3.30.560.10">
    <property type="entry name" value="Glucose Oxidase, domain 3"/>
    <property type="match status" value="1"/>
</dbReference>
<feature type="active site" description="Proton donor" evidence="5">
    <location>
        <position position="429"/>
    </location>
</feature>
<accession>A0A2H3CCY4</accession>
<feature type="domain" description="Glucose-methanol-choline oxidoreductase N-terminal" evidence="8">
    <location>
        <begin position="29"/>
        <end position="258"/>
    </location>
</feature>
<dbReference type="GO" id="GO:0050660">
    <property type="term" value="F:flavin adenine dinucleotide binding"/>
    <property type="evidence" value="ECO:0007669"/>
    <property type="project" value="InterPro"/>
</dbReference>
<dbReference type="InParanoid" id="A0A2H3CCY4"/>
<keyword evidence="7" id="KW-0732">Signal</keyword>
<protein>
    <submittedName>
        <fullName evidence="10">Alcohol oxidase</fullName>
    </submittedName>
</protein>
<dbReference type="SUPFAM" id="SSF51905">
    <property type="entry name" value="FAD/NAD(P)-binding domain"/>
    <property type="match status" value="1"/>
</dbReference>
<dbReference type="AlphaFoldDB" id="A0A2H3CCY4"/>
<dbReference type="Pfam" id="PF05199">
    <property type="entry name" value="GMC_oxred_C"/>
    <property type="match status" value="1"/>
</dbReference>
<evidence type="ECO:0000259" key="9">
    <source>
        <dbReference type="Pfam" id="PF05199"/>
    </source>
</evidence>
<evidence type="ECO:0000313" key="10">
    <source>
        <dbReference type="EMBL" id="PBK80935.1"/>
    </source>
</evidence>
<name>A0A2H3CCY4_ARMGA</name>
<evidence type="ECO:0000256" key="1">
    <source>
        <dbReference type="ARBA" id="ARBA00001974"/>
    </source>
</evidence>
<evidence type="ECO:0000256" key="4">
    <source>
        <dbReference type="ARBA" id="ARBA00022827"/>
    </source>
</evidence>
<dbReference type="InterPro" id="IPR007867">
    <property type="entry name" value="GMC_OxRtase_C"/>
</dbReference>
<dbReference type="Pfam" id="PF00732">
    <property type="entry name" value="GMC_oxred_N"/>
    <property type="match status" value="1"/>
</dbReference>
<dbReference type="PANTHER" id="PTHR11552:SF147">
    <property type="entry name" value="CHOLINE DEHYDROGENASE, MITOCHONDRIAL"/>
    <property type="match status" value="1"/>
</dbReference>
<feature type="active site" description="Proton acceptor" evidence="5">
    <location>
        <position position="477"/>
    </location>
</feature>
<keyword evidence="11" id="KW-1185">Reference proteome</keyword>
<organism evidence="10 11">
    <name type="scientific">Armillaria gallica</name>
    <name type="common">Bulbous honey fungus</name>
    <name type="synonym">Armillaria bulbosa</name>
    <dbReference type="NCBI Taxonomy" id="47427"/>
    <lineage>
        <taxon>Eukaryota</taxon>
        <taxon>Fungi</taxon>
        <taxon>Dikarya</taxon>
        <taxon>Basidiomycota</taxon>
        <taxon>Agaricomycotina</taxon>
        <taxon>Agaricomycetes</taxon>
        <taxon>Agaricomycetidae</taxon>
        <taxon>Agaricales</taxon>
        <taxon>Marasmiineae</taxon>
        <taxon>Physalacriaceae</taxon>
        <taxon>Armillaria</taxon>
    </lineage>
</organism>
<proteinExistence type="inferred from homology"/>
<keyword evidence="4 6" id="KW-0274">FAD</keyword>
<dbReference type="GO" id="GO:0016614">
    <property type="term" value="F:oxidoreductase activity, acting on CH-OH group of donors"/>
    <property type="evidence" value="ECO:0007669"/>
    <property type="project" value="InterPro"/>
</dbReference>
<evidence type="ECO:0000256" key="7">
    <source>
        <dbReference type="SAM" id="SignalP"/>
    </source>
</evidence>
<evidence type="ECO:0000259" key="8">
    <source>
        <dbReference type="Pfam" id="PF00732"/>
    </source>
</evidence>